<gene>
    <name evidence="2" type="ORF">PYTT13_20770</name>
</gene>
<geneLocation type="plasmid" evidence="3">
    <name>ptt13-3</name>
</geneLocation>
<reference evidence="2 3" key="1">
    <citation type="submission" date="2017-10" db="EMBL/GenBank/DDBJ databases">
        <title>Complete genome sequence of Paracoccus yeei TT13 isolated from human skin.</title>
        <authorList>
            <person name="Lee K."/>
            <person name="Lim J.Y."/>
            <person name="Hwang I."/>
        </authorList>
    </citation>
    <scope>NUCLEOTIDE SEQUENCE [LARGE SCALE GENOMIC DNA]</scope>
    <source>
        <strain evidence="2 3">TT13</strain>
        <plasmid evidence="3">Plasmid ptt13-3</plasmid>
    </source>
</reference>
<sequence>MLEQSEFDRKFAIVQGHLRLIEWRNGQTEQITSQFAAAWPELEAAIDRHVAELPLFAVARAHANVPAAAKKLLAPWVEAQTTAAAVRAEDDLAEVIGLLSQDGIAFHAWTVLPAVGGVGLIAASVLAIPAVVSFATITTFFGLSTTISSPLLLAGGTVLAAMSLTGSSVIGKAVRRGRTHLADRIKRQARSAIFGDGRNPSDRCVVSDTQAAILKAAQAALEA</sequence>
<evidence type="ECO:0000313" key="3">
    <source>
        <dbReference type="Proteomes" id="UP000229314"/>
    </source>
</evidence>
<feature type="transmembrane region" description="Helical" evidence="1">
    <location>
        <begin position="147"/>
        <end position="170"/>
    </location>
</feature>
<keyword evidence="1" id="KW-0812">Transmembrane</keyword>
<evidence type="ECO:0000256" key="1">
    <source>
        <dbReference type="SAM" id="Phobius"/>
    </source>
</evidence>
<organism evidence="2 3">
    <name type="scientific">Paracoccus yeei</name>
    <dbReference type="NCBI Taxonomy" id="147645"/>
    <lineage>
        <taxon>Bacteria</taxon>
        <taxon>Pseudomonadati</taxon>
        <taxon>Pseudomonadota</taxon>
        <taxon>Alphaproteobacteria</taxon>
        <taxon>Rhodobacterales</taxon>
        <taxon>Paracoccaceae</taxon>
        <taxon>Paracoccus</taxon>
    </lineage>
</organism>
<dbReference type="EMBL" id="CP024425">
    <property type="protein sequence ID" value="ATQ58266.1"/>
    <property type="molecule type" value="Genomic_DNA"/>
</dbReference>
<keyword evidence="2" id="KW-0614">Plasmid</keyword>
<feature type="transmembrane region" description="Helical" evidence="1">
    <location>
        <begin position="118"/>
        <end position="141"/>
    </location>
</feature>
<dbReference type="AlphaFoldDB" id="A0A2D2C708"/>
<protein>
    <submittedName>
        <fullName evidence="2">Uncharacterized protein</fullName>
    </submittedName>
</protein>
<keyword evidence="1" id="KW-1133">Transmembrane helix</keyword>
<proteinExistence type="predicted"/>
<dbReference type="RefSeq" id="WP_099650602.1">
    <property type="nucleotide sequence ID" value="NZ_CAJGAB010000043.1"/>
</dbReference>
<keyword evidence="1" id="KW-0472">Membrane</keyword>
<accession>A0A2D2C708</accession>
<name>A0A2D2C708_9RHOB</name>
<evidence type="ECO:0000313" key="2">
    <source>
        <dbReference type="EMBL" id="ATQ58266.1"/>
    </source>
</evidence>
<dbReference type="Proteomes" id="UP000229314">
    <property type="component" value="Plasmid pTT13-3"/>
</dbReference>
<dbReference type="GeneID" id="78900081"/>